<feature type="region of interest" description="Disordered" evidence="2">
    <location>
        <begin position="152"/>
        <end position="178"/>
    </location>
</feature>
<evidence type="ECO:0000313" key="4">
    <source>
        <dbReference type="Proteomes" id="UP000748531"/>
    </source>
</evidence>
<proteinExistence type="predicted"/>
<feature type="coiled-coil region" evidence="1">
    <location>
        <begin position="117"/>
        <end position="151"/>
    </location>
</feature>
<dbReference type="InterPro" id="IPR006594">
    <property type="entry name" value="LisH"/>
</dbReference>
<dbReference type="PANTHER" id="PTHR32059">
    <property type="entry name" value="RAB11-BINDING PROTEIN RELCH"/>
    <property type="match status" value="1"/>
</dbReference>
<keyword evidence="1" id="KW-0175">Coiled coil</keyword>
<dbReference type="InterPro" id="IPR040362">
    <property type="entry name" value="RELCH"/>
</dbReference>
<feature type="compositionally biased region" description="Basic and acidic residues" evidence="2">
    <location>
        <begin position="165"/>
        <end position="176"/>
    </location>
</feature>
<comment type="caution">
    <text evidence="3">The sequence shown here is derived from an EMBL/GenBank/DDBJ whole genome shotgun (WGS) entry which is preliminary data.</text>
</comment>
<evidence type="ECO:0000256" key="2">
    <source>
        <dbReference type="SAM" id="MobiDB-lite"/>
    </source>
</evidence>
<evidence type="ECO:0008006" key="5">
    <source>
        <dbReference type="Google" id="ProtNLM"/>
    </source>
</evidence>
<dbReference type="OrthoDB" id="1695393at2759"/>
<accession>A0A8J4T3U7</accession>
<gene>
    <name evidence="3" type="ORF">PHET_11649</name>
</gene>
<dbReference type="GO" id="GO:0055037">
    <property type="term" value="C:recycling endosome"/>
    <property type="evidence" value="ECO:0007669"/>
    <property type="project" value="TreeGrafter"/>
</dbReference>
<reference evidence="3" key="1">
    <citation type="submission" date="2019-05" db="EMBL/GenBank/DDBJ databases">
        <title>Annotation for the trematode Paragonimus heterotremus.</title>
        <authorList>
            <person name="Choi Y.-J."/>
        </authorList>
    </citation>
    <scope>NUCLEOTIDE SEQUENCE</scope>
    <source>
        <strain evidence="3">LC</strain>
    </source>
</reference>
<dbReference type="GO" id="GO:0005802">
    <property type="term" value="C:trans-Golgi network"/>
    <property type="evidence" value="ECO:0007669"/>
    <property type="project" value="InterPro"/>
</dbReference>
<dbReference type="GO" id="GO:0032367">
    <property type="term" value="P:intracellular cholesterol transport"/>
    <property type="evidence" value="ECO:0007669"/>
    <property type="project" value="InterPro"/>
</dbReference>
<dbReference type="AlphaFoldDB" id="A0A8J4T3U7"/>
<evidence type="ECO:0000256" key="1">
    <source>
        <dbReference type="SAM" id="Coils"/>
    </source>
</evidence>
<protein>
    <recommendedName>
        <fullName evidence="5">LisH domain-containing protein</fullName>
    </recommendedName>
</protein>
<dbReference type="PANTHER" id="PTHR32059:SF0">
    <property type="entry name" value="RAB11-BINDING PROTEIN RELCH"/>
    <property type="match status" value="1"/>
</dbReference>
<dbReference type="Proteomes" id="UP000748531">
    <property type="component" value="Unassembled WGS sequence"/>
</dbReference>
<sequence>MNSTCDEIDSRDSVTQYLENNGCVRIDDGRERCDEDASAVEIAEFLLEQKLYLTALEYYFEQLERGRRISMLGTFFSNATFFEQIHPAKDDGLFGIVHYQSVSTLDSIDIGRISDDGNNLEEKVKVLEYELRKKNEEIQSLRTELTQLTVGNTASGSIPTTQHTADQRRDVTERPTPHAHSIHLHEIRALGVLINDYLLQNNYRFTAVQFAEESESAGLPSVESWEQVSTVHAEQLTPFLIFCSILLSSVL</sequence>
<feature type="compositionally biased region" description="Polar residues" evidence="2">
    <location>
        <begin position="152"/>
        <end position="164"/>
    </location>
</feature>
<name>A0A8J4T3U7_9TREM</name>
<evidence type="ECO:0000313" key="3">
    <source>
        <dbReference type="EMBL" id="KAF5395714.1"/>
    </source>
</evidence>
<dbReference type="EMBL" id="LUCH01010719">
    <property type="protein sequence ID" value="KAF5395714.1"/>
    <property type="molecule type" value="Genomic_DNA"/>
</dbReference>
<dbReference type="PROSITE" id="PS50896">
    <property type="entry name" value="LISH"/>
    <property type="match status" value="1"/>
</dbReference>
<keyword evidence="4" id="KW-1185">Reference proteome</keyword>
<organism evidence="3 4">
    <name type="scientific">Paragonimus heterotremus</name>
    <dbReference type="NCBI Taxonomy" id="100268"/>
    <lineage>
        <taxon>Eukaryota</taxon>
        <taxon>Metazoa</taxon>
        <taxon>Spiralia</taxon>
        <taxon>Lophotrochozoa</taxon>
        <taxon>Platyhelminthes</taxon>
        <taxon>Trematoda</taxon>
        <taxon>Digenea</taxon>
        <taxon>Plagiorchiida</taxon>
        <taxon>Troglotremata</taxon>
        <taxon>Troglotrematidae</taxon>
        <taxon>Paragonimus</taxon>
    </lineage>
</organism>